<dbReference type="RefSeq" id="WP_021243180.1">
    <property type="nucleotide sequence ID" value="NZ_ATIB01000017.1"/>
</dbReference>
<gene>
    <name evidence="1" type="ORF">L485_00775</name>
</gene>
<organism evidence="1 2">
    <name type="scientific">Sphingobium baderi LL03</name>
    <dbReference type="NCBI Taxonomy" id="1114964"/>
    <lineage>
        <taxon>Bacteria</taxon>
        <taxon>Pseudomonadati</taxon>
        <taxon>Pseudomonadota</taxon>
        <taxon>Alphaproteobacteria</taxon>
        <taxon>Sphingomonadales</taxon>
        <taxon>Sphingomonadaceae</taxon>
        <taxon>Sphingobium</taxon>
    </lineage>
</organism>
<sequence>MMKRATACAYLDLSAAEMEREIMSGRLPHPVMLGNTEHWSRVQLDEHLERLTGERQADWRRASPLYNG</sequence>
<keyword evidence="2" id="KW-1185">Reference proteome</keyword>
<name>T0I3I1_9SPHN</name>
<dbReference type="Proteomes" id="UP000015524">
    <property type="component" value="Unassembled WGS sequence"/>
</dbReference>
<dbReference type="EMBL" id="ATIB01000017">
    <property type="protein sequence ID" value="EQB06195.1"/>
    <property type="molecule type" value="Genomic_DNA"/>
</dbReference>
<dbReference type="PATRIC" id="fig|1114964.3.peg.134"/>
<dbReference type="AlphaFoldDB" id="T0I3I1"/>
<evidence type="ECO:0008006" key="3">
    <source>
        <dbReference type="Google" id="ProtNLM"/>
    </source>
</evidence>
<reference evidence="1 2" key="1">
    <citation type="journal article" date="2013" name="Genome Announc.">
        <title>Draft Genome Sequence of a Hexachlorocyclohexane-Degrading Bacterium, Sphingobium baderi Strain LL03T.</title>
        <authorList>
            <person name="Kaur J."/>
            <person name="Verma H."/>
            <person name="Tripathi C."/>
            <person name="Khurana J.P."/>
            <person name="Lal R."/>
        </authorList>
    </citation>
    <scope>NUCLEOTIDE SEQUENCE [LARGE SCALE GENOMIC DNA]</scope>
    <source>
        <strain evidence="1 2">LL03</strain>
    </source>
</reference>
<comment type="caution">
    <text evidence="1">The sequence shown here is derived from an EMBL/GenBank/DDBJ whole genome shotgun (WGS) entry which is preliminary data.</text>
</comment>
<evidence type="ECO:0000313" key="2">
    <source>
        <dbReference type="Proteomes" id="UP000015524"/>
    </source>
</evidence>
<accession>T0I3I1</accession>
<protein>
    <recommendedName>
        <fullName evidence="3">Helix-turn-helix domain-containing protein</fullName>
    </recommendedName>
</protein>
<evidence type="ECO:0000313" key="1">
    <source>
        <dbReference type="EMBL" id="EQB06195.1"/>
    </source>
</evidence>
<proteinExistence type="predicted"/>